<feature type="compositionally biased region" description="Acidic residues" evidence="1">
    <location>
        <begin position="286"/>
        <end position="296"/>
    </location>
</feature>
<feature type="region of interest" description="Disordered" evidence="1">
    <location>
        <begin position="270"/>
        <end position="298"/>
    </location>
</feature>
<dbReference type="AlphaFoldDB" id="A0A5B9MC72"/>
<feature type="chain" id="PRO_5022877493" evidence="2">
    <location>
        <begin position="20"/>
        <end position="408"/>
    </location>
</feature>
<reference evidence="3 4" key="1">
    <citation type="submission" date="2019-02" db="EMBL/GenBank/DDBJ databases">
        <title>Planctomycetal bacteria perform biofilm scaping via a novel small molecule.</title>
        <authorList>
            <person name="Jeske O."/>
            <person name="Boedeker C."/>
            <person name="Wiegand S."/>
            <person name="Breitling P."/>
            <person name="Kallscheuer N."/>
            <person name="Jogler M."/>
            <person name="Rohde M."/>
            <person name="Petersen J."/>
            <person name="Medema M.H."/>
            <person name="Surup F."/>
            <person name="Jogler C."/>
        </authorList>
    </citation>
    <scope>NUCLEOTIDE SEQUENCE [LARGE SCALE GENOMIC DNA]</scope>
    <source>
        <strain evidence="3 4">Mal15</strain>
    </source>
</reference>
<evidence type="ECO:0000256" key="1">
    <source>
        <dbReference type="SAM" id="MobiDB-lite"/>
    </source>
</evidence>
<keyword evidence="4" id="KW-1185">Reference proteome</keyword>
<evidence type="ECO:0000313" key="4">
    <source>
        <dbReference type="Proteomes" id="UP000321353"/>
    </source>
</evidence>
<dbReference type="Proteomes" id="UP000321353">
    <property type="component" value="Chromosome"/>
</dbReference>
<evidence type="ECO:0000256" key="2">
    <source>
        <dbReference type="SAM" id="SignalP"/>
    </source>
</evidence>
<accession>A0A5B9MC72</accession>
<organism evidence="3 4">
    <name type="scientific">Stieleria maiorica</name>
    <dbReference type="NCBI Taxonomy" id="2795974"/>
    <lineage>
        <taxon>Bacteria</taxon>
        <taxon>Pseudomonadati</taxon>
        <taxon>Planctomycetota</taxon>
        <taxon>Planctomycetia</taxon>
        <taxon>Pirellulales</taxon>
        <taxon>Pirellulaceae</taxon>
        <taxon>Stieleria</taxon>
    </lineage>
</organism>
<feature type="compositionally biased region" description="Polar residues" evidence="1">
    <location>
        <begin position="138"/>
        <end position="147"/>
    </location>
</feature>
<feature type="compositionally biased region" description="Basic and acidic residues" evidence="1">
    <location>
        <begin position="148"/>
        <end position="166"/>
    </location>
</feature>
<name>A0A5B9MC72_9BACT</name>
<feature type="region of interest" description="Disordered" evidence="1">
    <location>
        <begin position="131"/>
        <end position="189"/>
    </location>
</feature>
<keyword evidence="2" id="KW-0732">Signal</keyword>
<dbReference type="KEGG" id="smam:Mal15_16610"/>
<feature type="signal peptide" evidence="2">
    <location>
        <begin position="1"/>
        <end position="19"/>
    </location>
</feature>
<gene>
    <name evidence="3" type="ORF">Mal15_16610</name>
</gene>
<feature type="compositionally biased region" description="Basic and acidic residues" evidence="1">
    <location>
        <begin position="178"/>
        <end position="189"/>
    </location>
</feature>
<dbReference type="RefSeq" id="WP_147867273.1">
    <property type="nucleotide sequence ID" value="NZ_CP036264.1"/>
</dbReference>
<protein>
    <submittedName>
        <fullName evidence="3">Uncharacterized protein</fullName>
    </submittedName>
</protein>
<evidence type="ECO:0000313" key="3">
    <source>
        <dbReference type="EMBL" id="QEF97620.1"/>
    </source>
</evidence>
<proteinExistence type="predicted"/>
<dbReference type="EMBL" id="CP036264">
    <property type="protein sequence ID" value="QEF97620.1"/>
    <property type="molecule type" value="Genomic_DNA"/>
</dbReference>
<sequence precursor="true">MTIPRSLLLSIGSLSLAMAVTVTTRAAEPRQANDAVPDGTVNEISDWALAGLVWSDASLANKLAAEAAKRSDSPDDVQRYRSIADQSARIINELEAFGWKQVKRSNGKTANSAAGDALPTPEAVGAAVADSLGRPASDSETPSSQRDQQAKRETPARDPRLKRFDTESPAGADDPGLDDERTGDEARLDIDQYRVDDYIDETATEARNRADAVEDGVEAAIAAAAGRRAVSGPVAGYISEREVQTRSATMPYSKDSIYDRDDYDPDADYDVNNPAGTKFTNRESVDLSDGDDEIDLNDPARVIDGEDELIAAMQRESGDQAESTTSRRQARTVDMRRYTTGKAPHQHDANWVQFHINVNQAIWSEHTTRDNLYQRADEAFSKLKIDAAAAADASSNPELVKVLQSIAD</sequence>